<protein>
    <submittedName>
        <fullName evidence="8">Uncharacterized protein</fullName>
    </submittedName>
</protein>
<keyword evidence="4" id="KW-0732">Signal</keyword>
<dbReference type="PANTHER" id="PTHR36016">
    <property type="entry name" value="CLAVATA3/ESR (CLE)-RELATED PROTEIN 7"/>
    <property type="match status" value="1"/>
</dbReference>
<dbReference type="EMBL" id="KE344073">
    <property type="protein sequence ID" value="EXB52820.1"/>
    <property type="molecule type" value="Genomic_DNA"/>
</dbReference>
<gene>
    <name evidence="8" type="ORF">L484_002305</name>
</gene>
<name>W9REE3_9ROSA</name>
<sequence>MIISALSMVTEARLLQGRDSEAAMQTFDTTDHSQRLLHKLGFDDSKLEHYRRLSAPFVIDRRPPGGPDPQHH</sequence>
<keyword evidence="7" id="KW-0379">Hydroxylation</keyword>
<keyword evidence="3" id="KW-0964">Secreted</keyword>
<evidence type="ECO:0000256" key="6">
    <source>
        <dbReference type="ARBA" id="ARBA00023180"/>
    </source>
</evidence>
<dbReference type="GO" id="GO:0005576">
    <property type="term" value="C:extracellular region"/>
    <property type="evidence" value="ECO:0007669"/>
    <property type="project" value="UniProtKB-SubCell"/>
</dbReference>
<evidence type="ECO:0000256" key="5">
    <source>
        <dbReference type="ARBA" id="ARBA00022782"/>
    </source>
</evidence>
<evidence type="ECO:0000256" key="4">
    <source>
        <dbReference type="ARBA" id="ARBA00022729"/>
    </source>
</evidence>
<evidence type="ECO:0000313" key="8">
    <source>
        <dbReference type="EMBL" id="EXB52820.1"/>
    </source>
</evidence>
<evidence type="ECO:0000256" key="2">
    <source>
        <dbReference type="ARBA" id="ARBA00005416"/>
    </source>
</evidence>
<comment type="subcellular location">
    <subcellularLocation>
        <location evidence="1">Secreted</location>
        <location evidence="1">Extracellular space</location>
    </subcellularLocation>
</comment>
<dbReference type="eggNOG" id="ENOG502SZED">
    <property type="taxonomic scope" value="Eukaryota"/>
</dbReference>
<reference evidence="9" key="1">
    <citation type="submission" date="2013-01" db="EMBL/GenBank/DDBJ databases">
        <title>Draft Genome Sequence of a Mulberry Tree, Morus notabilis C.K. Schneid.</title>
        <authorList>
            <person name="He N."/>
            <person name="Zhao S."/>
        </authorList>
    </citation>
    <scope>NUCLEOTIDE SEQUENCE</scope>
</reference>
<proteinExistence type="inferred from homology"/>
<keyword evidence="9" id="KW-1185">Reference proteome</keyword>
<accession>W9REE3</accession>
<comment type="similarity">
    <text evidence="2">Belongs to the CLV3/ESR signal peptide family.</text>
</comment>
<evidence type="ECO:0000256" key="7">
    <source>
        <dbReference type="ARBA" id="ARBA00023278"/>
    </source>
</evidence>
<evidence type="ECO:0000256" key="1">
    <source>
        <dbReference type="ARBA" id="ARBA00004239"/>
    </source>
</evidence>
<dbReference type="GO" id="GO:0030154">
    <property type="term" value="P:cell differentiation"/>
    <property type="evidence" value="ECO:0007669"/>
    <property type="project" value="UniProtKB-KW"/>
</dbReference>
<evidence type="ECO:0000313" key="9">
    <source>
        <dbReference type="Proteomes" id="UP000030645"/>
    </source>
</evidence>
<dbReference type="AlphaFoldDB" id="W9REE3"/>
<organism evidence="8 9">
    <name type="scientific">Morus notabilis</name>
    <dbReference type="NCBI Taxonomy" id="981085"/>
    <lineage>
        <taxon>Eukaryota</taxon>
        <taxon>Viridiplantae</taxon>
        <taxon>Streptophyta</taxon>
        <taxon>Embryophyta</taxon>
        <taxon>Tracheophyta</taxon>
        <taxon>Spermatophyta</taxon>
        <taxon>Magnoliopsida</taxon>
        <taxon>eudicotyledons</taxon>
        <taxon>Gunneridae</taxon>
        <taxon>Pentapetalae</taxon>
        <taxon>rosids</taxon>
        <taxon>fabids</taxon>
        <taxon>Rosales</taxon>
        <taxon>Moraceae</taxon>
        <taxon>Moreae</taxon>
        <taxon>Morus</taxon>
    </lineage>
</organism>
<keyword evidence="5" id="KW-0221">Differentiation</keyword>
<dbReference type="Proteomes" id="UP000030645">
    <property type="component" value="Unassembled WGS sequence"/>
</dbReference>
<dbReference type="PANTHER" id="PTHR36016:SF1">
    <property type="entry name" value="CLAVATA3_ESR (CLE)-RELATED PROTEIN 5-RELATED"/>
    <property type="match status" value="1"/>
</dbReference>
<dbReference type="InterPro" id="IPR039617">
    <property type="entry name" value="CLAVATA3-CLE"/>
</dbReference>
<keyword evidence="6" id="KW-0325">Glycoprotein</keyword>
<evidence type="ECO:0000256" key="3">
    <source>
        <dbReference type="ARBA" id="ARBA00022525"/>
    </source>
</evidence>